<feature type="domain" description="POTRA" evidence="10">
    <location>
        <begin position="109"/>
        <end position="177"/>
    </location>
</feature>
<dbReference type="InterPro" id="IPR013685">
    <property type="entry name" value="POTRA_FtsQ_type"/>
</dbReference>
<evidence type="ECO:0000259" key="10">
    <source>
        <dbReference type="PROSITE" id="PS51779"/>
    </source>
</evidence>
<comment type="similarity">
    <text evidence="9">Belongs to the FtsQ/DivIB family. FtsQ subfamily.</text>
</comment>
<organism evidence="11 12">
    <name type="scientific">Microvirga alba</name>
    <dbReference type="NCBI Taxonomy" id="2791025"/>
    <lineage>
        <taxon>Bacteria</taxon>
        <taxon>Pseudomonadati</taxon>
        <taxon>Pseudomonadota</taxon>
        <taxon>Alphaproteobacteria</taxon>
        <taxon>Hyphomicrobiales</taxon>
        <taxon>Methylobacteriaceae</taxon>
        <taxon>Microvirga</taxon>
    </lineage>
</organism>
<protein>
    <recommendedName>
        <fullName evidence="9">Cell division protein FtsQ</fullName>
    </recommendedName>
</protein>
<dbReference type="Pfam" id="PF03799">
    <property type="entry name" value="FtsQ_DivIB_C"/>
    <property type="match status" value="1"/>
</dbReference>
<evidence type="ECO:0000256" key="9">
    <source>
        <dbReference type="HAMAP-Rule" id="MF_00911"/>
    </source>
</evidence>
<dbReference type="HAMAP" id="MF_00911">
    <property type="entry name" value="FtsQ_subfam"/>
    <property type="match status" value="1"/>
</dbReference>
<evidence type="ECO:0000256" key="7">
    <source>
        <dbReference type="ARBA" id="ARBA00023136"/>
    </source>
</evidence>
<dbReference type="PANTHER" id="PTHR35851:SF1">
    <property type="entry name" value="CELL DIVISION PROTEIN FTSQ"/>
    <property type="match status" value="1"/>
</dbReference>
<dbReference type="AlphaFoldDB" id="A0A931FQK9"/>
<dbReference type="RefSeq" id="WP_196271584.1">
    <property type="nucleotide sequence ID" value="NZ_JADQDO010000003.1"/>
</dbReference>
<dbReference type="InterPro" id="IPR045335">
    <property type="entry name" value="FtsQ_C_sf"/>
</dbReference>
<dbReference type="PANTHER" id="PTHR35851">
    <property type="entry name" value="CELL DIVISION PROTEIN FTSQ"/>
    <property type="match status" value="1"/>
</dbReference>
<evidence type="ECO:0000256" key="1">
    <source>
        <dbReference type="ARBA" id="ARBA00004370"/>
    </source>
</evidence>
<keyword evidence="3 9" id="KW-0997">Cell inner membrane</keyword>
<dbReference type="EMBL" id="JADQDO010000003">
    <property type="protein sequence ID" value="MBF9233588.1"/>
    <property type="molecule type" value="Genomic_DNA"/>
</dbReference>
<keyword evidence="7 9" id="KW-0472">Membrane</keyword>
<dbReference type="GO" id="GO:0043093">
    <property type="term" value="P:FtsZ-dependent cytokinesis"/>
    <property type="evidence" value="ECO:0007669"/>
    <property type="project" value="UniProtKB-UniRule"/>
</dbReference>
<evidence type="ECO:0000256" key="5">
    <source>
        <dbReference type="ARBA" id="ARBA00022692"/>
    </source>
</evidence>
<dbReference type="PROSITE" id="PS51779">
    <property type="entry name" value="POTRA"/>
    <property type="match status" value="1"/>
</dbReference>
<dbReference type="Pfam" id="PF08478">
    <property type="entry name" value="POTRA_1"/>
    <property type="match status" value="1"/>
</dbReference>
<dbReference type="GO" id="GO:0005886">
    <property type="term" value="C:plasma membrane"/>
    <property type="evidence" value="ECO:0007669"/>
    <property type="project" value="UniProtKB-SubCell"/>
</dbReference>
<gene>
    <name evidence="9" type="primary">ftsQ</name>
    <name evidence="11" type="ORF">I2H38_09390</name>
</gene>
<keyword evidence="4 9" id="KW-0132">Cell division</keyword>
<comment type="subcellular location">
    <subcellularLocation>
        <location evidence="9">Cell inner membrane</location>
        <topology evidence="9">Single-pass type II membrane protein</topology>
    </subcellularLocation>
    <subcellularLocation>
        <location evidence="1">Membrane</location>
    </subcellularLocation>
    <text evidence="9">Localizes to the division septum.</text>
</comment>
<dbReference type="GO" id="GO:0090529">
    <property type="term" value="P:cell septum assembly"/>
    <property type="evidence" value="ECO:0007669"/>
    <property type="project" value="InterPro"/>
</dbReference>
<evidence type="ECO:0000256" key="4">
    <source>
        <dbReference type="ARBA" id="ARBA00022618"/>
    </source>
</evidence>
<evidence type="ECO:0000256" key="6">
    <source>
        <dbReference type="ARBA" id="ARBA00022989"/>
    </source>
</evidence>
<proteinExistence type="inferred from homology"/>
<evidence type="ECO:0000256" key="3">
    <source>
        <dbReference type="ARBA" id="ARBA00022519"/>
    </source>
</evidence>
<keyword evidence="8 9" id="KW-0131">Cell cycle</keyword>
<evidence type="ECO:0000313" key="12">
    <source>
        <dbReference type="Proteomes" id="UP000599312"/>
    </source>
</evidence>
<dbReference type="GO" id="GO:0032153">
    <property type="term" value="C:cell division site"/>
    <property type="evidence" value="ECO:0007669"/>
    <property type="project" value="UniProtKB-UniRule"/>
</dbReference>
<sequence>MDGGGRYLQPMTAYPAGVTVARATSFDDRRHSSSRFGFSKSAGSSRGVRRRRSVSVPLARRLPRFLGTGLTLAFFSAVTFTGLWQGGHLDEFIRNNGEPHHAIARMVGLGLEQVTISGISQIRESEVLAAAGLNAKVSLAFLDVNAVRERLEQVPMIKSAAVRKLYPNELVITLNEREPNALWQLNGELFVIAADGTVIDLMQDERFVDLPLVVGDRANLRSKEYLALLEAAGPLKSRIRAGTLVSGRRWTLKMDNGMDVRLPEQGAPDALARLVKLEREQKILEKDVLAIDLRIADRVVVRLTEEAASARADALKKKPMRGKGVDT</sequence>
<dbReference type="InterPro" id="IPR034746">
    <property type="entry name" value="POTRA"/>
</dbReference>
<reference evidence="11" key="1">
    <citation type="submission" date="2020-11" db="EMBL/GenBank/DDBJ databases">
        <authorList>
            <person name="Kim M.K."/>
        </authorList>
    </citation>
    <scope>NUCLEOTIDE SEQUENCE</scope>
    <source>
        <strain evidence="11">BT350</strain>
    </source>
</reference>
<keyword evidence="6 9" id="KW-1133">Transmembrane helix</keyword>
<accession>A0A931FQK9</accession>
<evidence type="ECO:0000256" key="8">
    <source>
        <dbReference type="ARBA" id="ARBA00023306"/>
    </source>
</evidence>
<comment type="function">
    <text evidence="9">Essential cell division protein.</text>
</comment>
<evidence type="ECO:0000313" key="11">
    <source>
        <dbReference type="EMBL" id="MBF9233588.1"/>
    </source>
</evidence>
<dbReference type="Gene3D" id="3.10.20.310">
    <property type="entry name" value="membrane protein fhac"/>
    <property type="match status" value="1"/>
</dbReference>
<name>A0A931FQK9_9HYPH</name>
<evidence type="ECO:0000256" key="2">
    <source>
        <dbReference type="ARBA" id="ARBA00022475"/>
    </source>
</evidence>
<dbReference type="InterPro" id="IPR005548">
    <property type="entry name" value="Cell_div_FtsQ/DivIB_C"/>
</dbReference>
<dbReference type="Proteomes" id="UP000599312">
    <property type="component" value="Unassembled WGS sequence"/>
</dbReference>
<keyword evidence="5 9" id="KW-0812">Transmembrane</keyword>
<comment type="caution">
    <text evidence="11">The sequence shown here is derived from an EMBL/GenBank/DDBJ whole genome shotgun (WGS) entry which is preliminary data.</text>
</comment>
<keyword evidence="2 9" id="KW-1003">Cell membrane</keyword>
<keyword evidence="12" id="KW-1185">Reference proteome</keyword>
<dbReference type="InterPro" id="IPR026579">
    <property type="entry name" value="FtsQ"/>
</dbReference>
<dbReference type="Gene3D" id="3.40.50.11690">
    <property type="entry name" value="Cell division protein FtsQ/DivIB"/>
    <property type="match status" value="1"/>
</dbReference>
<feature type="transmembrane region" description="Helical" evidence="9">
    <location>
        <begin position="65"/>
        <end position="84"/>
    </location>
</feature>